<name>A0ABR4KW01_9EURO</name>
<keyword evidence="3" id="KW-1185">Reference proteome</keyword>
<sequence length="557" mass="62584">MYHCLPYSRPLHFPLTIAVDTQHDLQALNRITSGRWLWNEKQQFAARYLPVNVPKLLKLAAAAMGASSVAEVVSLSEGQYNKVLQLTMDDGRQVIAKLPNPNAGRPYFTTASEVATMDFLRNVVKLPVPEIYAWSSRSSENPIGAEYILMEKQSGIPLDDVWATMHGKQKAQLVLQIVEFEKTLAATKLTKSGSLYYADDVPAAETGPLYIDEHGSEVRSTKFAIGPTNHRHFFDFGRGDLQFDRGPWSSITEYLAAVARKEIVTAKAGLHYPLMPEGLFRGPRQYQPTIEKKLSALQNYLKVAAHVVPDDTATHASVLWHGDLHLQNIFVDPEDHSKITGIIDWQSVSACPLFMHTRHPAFLEFDGPTPENLGRVSLPANYDSLDPAEQQKAKDLQQAQTLHNLYLARSLQVNPTVFHAIQNQATLRHQVSVIPSLTLLDYEPCLNNHLRDVQTAWGSIVGTNPDGSPRIPCPLDFSNEEVKLQEADEELWARGVTLMEEFIADAGGFKHWDGRVTEADYALSRKQLDEGVERFLGREVRSEEEREAWRRAMPFVD</sequence>
<gene>
    <name evidence="2" type="ORF">BJY01DRAFT_242794</name>
</gene>
<organism evidence="2 3">
    <name type="scientific">Aspergillus pseudoustus</name>
    <dbReference type="NCBI Taxonomy" id="1810923"/>
    <lineage>
        <taxon>Eukaryota</taxon>
        <taxon>Fungi</taxon>
        <taxon>Dikarya</taxon>
        <taxon>Ascomycota</taxon>
        <taxon>Pezizomycotina</taxon>
        <taxon>Eurotiomycetes</taxon>
        <taxon>Eurotiomycetidae</taxon>
        <taxon>Eurotiales</taxon>
        <taxon>Aspergillaceae</taxon>
        <taxon>Aspergillus</taxon>
        <taxon>Aspergillus subgen. Nidulantes</taxon>
    </lineage>
</organism>
<dbReference type="Proteomes" id="UP001610446">
    <property type="component" value="Unassembled WGS sequence"/>
</dbReference>
<proteinExistence type="predicted"/>
<dbReference type="PANTHER" id="PTHR36091:SF2">
    <property type="entry name" value="AMINOGLYCOSIDE PHOSPHOTRANSFERASE DOMAIN-CONTAINING PROTEIN"/>
    <property type="match status" value="1"/>
</dbReference>
<dbReference type="Gene3D" id="3.30.200.20">
    <property type="entry name" value="Phosphorylase Kinase, domain 1"/>
    <property type="match status" value="1"/>
</dbReference>
<protein>
    <submittedName>
        <fullName evidence="2">Phosphotransferase enzyme family protein</fullName>
    </submittedName>
</protein>
<dbReference type="InterPro" id="IPR011009">
    <property type="entry name" value="Kinase-like_dom_sf"/>
</dbReference>
<dbReference type="InterPro" id="IPR002575">
    <property type="entry name" value="Aminoglycoside_PTrfase"/>
</dbReference>
<reference evidence="2 3" key="1">
    <citation type="submission" date="2024-07" db="EMBL/GenBank/DDBJ databases">
        <title>Section-level genome sequencing and comparative genomics of Aspergillus sections Usti and Cavernicolus.</title>
        <authorList>
            <consortium name="Lawrence Berkeley National Laboratory"/>
            <person name="Nybo J.L."/>
            <person name="Vesth T.C."/>
            <person name="Theobald S."/>
            <person name="Frisvad J.C."/>
            <person name="Larsen T.O."/>
            <person name="Kjaerboelling I."/>
            <person name="Rothschild-Mancinelli K."/>
            <person name="Lyhne E.K."/>
            <person name="Kogle M.E."/>
            <person name="Barry K."/>
            <person name="Clum A."/>
            <person name="Na H."/>
            <person name="Ledsgaard L."/>
            <person name="Lin J."/>
            <person name="Lipzen A."/>
            <person name="Kuo A."/>
            <person name="Riley R."/>
            <person name="Mondo S."/>
            <person name="Labutti K."/>
            <person name="Haridas S."/>
            <person name="Pangalinan J."/>
            <person name="Salamov A.A."/>
            <person name="Simmons B.A."/>
            <person name="Magnuson J.K."/>
            <person name="Chen J."/>
            <person name="Drula E."/>
            <person name="Henrissat B."/>
            <person name="Wiebenga A."/>
            <person name="Lubbers R.J."/>
            <person name="Gomes A.C."/>
            <person name="Makela M.R."/>
            <person name="Stajich J."/>
            <person name="Grigoriev I.V."/>
            <person name="Mortensen U.H."/>
            <person name="De Vries R.P."/>
            <person name="Baker S.E."/>
            <person name="Andersen M.R."/>
        </authorList>
    </citation>
    <scope>NUCLEOTIDE SEQUENCE [LARGE SCALE GENOMIC DNA]</scope>
    <source>
        <strain evidence="2 3">CBS 123904</strain>
    </source>
</reference>
<feature type="domain" description="Aminoglycoside phosphotransferase" evidence="1">
    <location>
        <begin position="73"/>
        <end position="191"/>
    </location>
</feature>
<dbReference type="Gene3D" id="3.90.1200.10">
    <property type="match status" value="1"/>
</dbReference>
<feature type="domain" description="Aminoglycoside phosphotransferase" evidence="1">
    <location>
        <begin position="305"/>
        <end position="348"/>
    </location>
</feature>
<dbReference type="SUPFAM" id="SSF56112">
    <property type="entry name" value="Protein kinase-like (PK-like)"/>
    <property type="match status" value="1"/>
</dbReference>
<dbReference type="PANTHER" id="PTHR36091">
    <property type="entry name" value="ALTERED INHERITANCE OF MITOCHONDRIA PROTEIN 9, MITOCHONDRIAL"/>
    <property type="match status" value="1"/>
</dbReference>
<evidence type="ECO:0000259" key="1">
    <source>
        <dbReference type="Pfam" id="PF01636"/>
    </source>
</evidence>
<accession>A0ABR4KW01</accession>
<comment type="caution">
    <text evidence="2">The sequence shown here is derived from an EMBL/GenBank/DDBJ whole genome shotgun (WGS) entry which is preliminary data.</text>
</comment>
<dbReference type="Pfam" id="PF01636">
    <property type="entry name" value="APH"/>
    <property type="match status" value="2"/>
</dbReference>
<dbReference type="InterPro" id="IPR051035">
    <property type="entry name" value="Mito_inheritance_9"/>
</dbReference>
<evidence type="ECO:0000313" key="3">
    <source>
        <dbReference type="Proteomes" id="UP001610446"/>
    </source>
</evidence>
<dbReference type="EMBL" id="JBFXLU010000007">
    <property type="protein sequence ID" value="KAL2856458.1"/>
    <property type="molecule type" value="Genomic_DNA"/>
</dbReference>
<evidence type="ECO:0000313" key="2">
    <source>
        <dbReference type="EMBL" id="KAL2856458.1"/>
    </source>
</evidence>